<evidence type="ECO:0000256" key="3">
    <source>
        <dbReference type="ARBA" id="ARBA00022806"/>
    </source>
</evidence>
<dbReference type="GO" id="GO:0016787">
    <property type="term" value="F:hydrolase activity"/>
    <property type="evidence" value="ECO:0007669"/>
    <property type="project" value="UniProtKB-KW"/>
</dbReference>
<dbReference type="InterPro" id="IPR014017">
    <property type="entry name" value="DNA_helicase_UvrD-like_C"/>
</dbReference>
<keyword evidence="1" id="KW-0547">Nucleotide-binding</keyword>
<dbReference type="Gene3D" id="3.40.50.300">
    <property type="entry name" value="P-loop containing nucleotide triphosphate hydrolases"/>
    <property type="match status" value="1"/>
</dbReference>
<dbReference type="Pfam" id="PF13361">
    <property type="entry name" value="UvrD_C"/>
    <property type="match status" value="1"/>
</dbReference>
<evidence type="ECO:0000256" key="1">
    <source>
        <dbReference type="ARBA" id="ARBA00022741"/>
    </source>
</evidence>
<organism evidence="6">
    <name type="scientific">bioreactor metagenome</name>
    <dbReference type="NCBI Taxonomy" id="1076179"/>
    <lineage>
        <taxon>unclassified sequences</taxon>
        <taxon>metagenomes</taxon>
        <taxon>ecological metagenomes</taxon>
    </lineage>
</organism>
<keyword evidence="3" id="KW-0347">Helicase</keyword>
<feature type="domain" description="UvrD-like helicase C-terminal" evidence="5">
    <location>
        <begin position="2"/>
        <end position="38"/>
    </location>
</feature>
<dbReference type="EMBL" id="VSSQ01057589">
    <property type="protein sequence ID" value="MPN11384.1"/>
    <property type="molecule type" value="Genomic_DNA"/>
</dbReference>
<sequence length="59" mass="6778">MIFPSYQSVKSGDLREEARTFYVAMTRAKKNLYLSASRNGGKKPSRFLEMIPSEFVDNN</sequence>
<comment type="caution">
    <text evidence="6">The sequence shown here is derived from an EMBL/GenBank/DDBJ whole genome shotgun (WGS) entry which is preliminary data.</text>
</comment>
<dbReference type="AlphaFoldDB" id="A0A645FFW4"/>
<name>A0A645FFW4_9ZZZZ</name>
<proteinExistence type="predicted"/>
<evidence type="ECO:0000313" key="6">
    <source>
        <dbReference type="EMBL" id="MPN11384.1"/>
    </source>
</evidence>
<evidence type="ECO:0000259" key="5">
    <source>
        <dbReference type="Pfam" id="PF13361"/>
    </source>
</evidence>
<dbReference type="InterPro" id="IPR027417">
    <property type="entry name" value="P-loop_NTPase"/>
</dbReference>
<dbReference type="SUPFAM" id="SSF52540">
    <property type="entry name" value="P-loop containing nucleoside triphosphate hydrolases"/>
    <property type="match status" value="1"/>
</dbReference>
<evidence type="ECO:0000256" key="4">
    <source>
        <dbReference type="ARBA" id="ARBA00022840"/>
    </source>
</evidence>
<keyword evidence="2" id="KW-0378">Hydrolase</keyword>
<protein>
    <recommendedName>
        <fullName evidence="5">UvrD-like helicase C-terminal domain-containing protein</fullName>
    </recommendedName>
</protein>
<reference evidence="6" key="1">
    <citation type="submission" date="2019-08" db="EMBL/GenBank/DDBJ databases">
        <authorList>
            <person name="Kucharzyk K."/>
            <person name="Murdoch R.W."/>
            <person name="Higgins S."/>
            <person name="Loffler F."/>
        </authorList>
    </citation>
    <scope>NUCLEOTIDE SEQUENCE</scope>
</reference>
<keyword evidence="4" id="KW-0067">ATP-binding</keyword>
<dbReference type="GO" id="GO:0005524">
    <property type="term" value="F:ATP binding"/>
    <property type="evidence" value="ECO:0007669"/>
    <property type="project" value="UniProtKB-KW"/>
</dbReference>
<gene>
    <name evidence="6" type="ORF">SDC9_158685</name>
</gene>
<dbReference type="GO" id="GO:0004386">
    <property type="term" value="F:helicase activity"/>
    <property type="evidence" value="ECO:0007669"/>
    <property type="project" value="UniProtKB-KW"/>
</dbReference>
<accession>A0A645FFW4</accession>
<evidence type="ECO:0000256" key="2">
    <source>
        <dbReference type="ARBA" id="ARBA00022801"/>
    </source>
</evidence>